<gene>
    <name evidence="9" type="ORF">SAMN02799615_03797</name>
</gene>
<feature type="domain" description="Integral membrane bound transporter" evidence="8">
    <location>
        <begin position="215"/>
        <end position="342"/>
    </location>
</feature>
<keyword evidence="10" id="KW-1185">Reference proteome</keyword>
<dbReference type="EMBL" id="FONH01000021">
    <property type="protein sequence ID" value="SFF48895.1"/>
    <property type="molecule type" value="Genomic_DNA"/>
</dbReference>
<evidence type="ECO:0000256" key="3">
    <source>
        <dbReference type="ARBA" id="ARBA00022692"/>
    </source>
</evidence>
<evidence type="ECO:0000313" key="9">
    <source>
        <dbReference type="EMBL" id="SFF48895.1"/>
    </source>
</evidence>
<comment type="similarity">
    <text evidence="6">Belongs to the YccS/YhfK family.</text>
</comment>
<reference evidence="10" key="1">
    <citation type="submission" date="2016-10" db="EMBL/GenBank/DDBJ databases">
        <authorList>
            <person name="Varghese N."/>
            <person name="Submissions S."/>
        </authorList>
    </citation>
    <scope>NUCLEOTIDE SEQUENCE [LARGE SCALE GENOMIC DNA]</scope>
    <source>
        <strain evidence="10">UNC178MFTsu3.1</strain>
    </source>
</reference>
<comment type="subcellular location">
    <subcellularLocation>
        <location evidence="1">Cell membrane</location>
        <topology evidence="1">Multi-pass membrane protein</topology>
    </subcellularLocation>
</comment>
<feature type="transmembrane region" description="Helical" evidence="7">
    <location>
        <begin position="126"/>
        <end position="145"/>
    </location>
</feature>
<feature type="transmembrane region" description="Helical" evidence="7">
    <location>
        <begin position="73"/>
        <end position="92"/>
    </location>
</feature>
<feature type="transmembrane region" description="Helical" evidence="7">
    <location>
        <begin position="98"/>
        <end position="114"/>
    </location>
</feature>
<dbReference type="Proteomes" id="UP000199477">
    <property type="component" value="Unassembled WGS sequence"/>
</dbReference>
<dbReference type="PANTHER" id="PTHR30509">
    <property type="entry name" value="P-HYDROXYBENZOIC ACID EFFLUX PUMP SUBUNIT-RELATED"/>
    <property type="match status" value="1"/>
</dbReference>
<keyword evidence="3 7" id="KW-0812">Transmembrane</keyword>
<feature type="transmembrane region" description="Helical" evidence="7">
    <location>
        <begin position="283"/>
        <end position="313"/>
    </location>
</feature>
<feature type="transmembrane region" description="Helical" evidence="7">
    <location>
        <begin position="41"/>
        <end position="61"/>
    </location>
</feature>
<feature type="transmembrane region" description="Helical" evidence="7">
    <location>
        <begin position="206"/>
        <end position="225"/>
    </location>
</feature>
<feature type="transmembrane region" description="Helical" evidence="7">
    <location>
        <begin position="151"/>
        <end position="173"/>
    </location>
</feature>
<evidence type="ECO:0000313" key="10">
    <source>
        <dbReference type="Proteomes" id="UP000199477"/>
    </source>
</evidence>
<dbReference type="PANTHER" id="PTHR30509:SF9">
    <property type="entry name" value="MULTIDRUG RESISTANCE PROTEIN MDTO"/>
    <property type="match status" value="1"/>
</dbReference>
<evidence type="ECO:0000256" key="7">
    <source>
        <dbReference type="SAM" id="Phobius"/>
    </source>
</evidence>
<dbReference type="AlphaFoldDB" id="A0A1I2J2J7"/>
<organism evidence="9 10">
    <name type="scientific">Dyella marensis</name>
    <dbReference type="NCBI Taxonomy" id="500610"/>
    <lineage>
        <taxon>Bacteria</taxon>
        <taxon>Pseudomonadati</taxon>
        <taxon>Pseudomonadota</taxon>
        <taxon>Gammaproteobacteria</taxon>
        <taxon>Lysobacterales</taxon>
        <taxon>Rhodanobacteraceae</taxon>
        <taxon>Dyella</taxon>
    </lineage>
</organism>
<proteinExistence type="inferred from homology"/>
<dbReference type="RefSeq" id="WP_177218840.1">
    <property type="nucleotide sequence ID" value="NZ_FONH01000021.1"/>
</dbReference>
<dbReference type="Pfam" id="PF13515">
    <property type="entry name" value="FUSC_2"/>
    <property type="match status" value="1"/>
</dbReference>
<evidence type="ECO:0000256" key="1">
    <source>
        <dbReference type="ARBA" id="ARBA00004651"/>
    </source>
</evidence>
<dbReference type="STRING" id="500610.SAMN02799615_03797"/>
<evidence type="ECO:0000259" key="8">
    <source>
        <dbReference type="Pfam" id="PF13515"/>
    </source>
</evidence>
<feature type="transmembrane region" description="Helical" evidence="7">
    <location>
        <begin position="12"/>
        <end position="35"/>
    </location>
</feature>
<evidence type="ECO:0000256" key="6">
    <source>
        <dbReference type="ARBA" id="ARBA00043993"/>
    </source>
</evidence>
<accession>A0A1I2J2J7</accession>
<sequence length="469" mass="50743">MRLPVFARTRDGLPSTTALLRALVEALATLLAAIATMLCTWVAAPGPGPAVLAVVLCLSLSRSQLDRDLRGRLEAAVVLPLVGLVALGVGLLLRHWPWAGAAVFVAGMFVSIWLRRFGAMARRAGGLIALPFVTLLTVPHVQPTANGVLPVWLVPIVVALLALFWVSMLHLLVRRLRIRPPVDEDDAPIAIPATQDRPGLAVSTRMAIQMAVALAVSFALGFLFFRERWGWIVLTAFIVNSGNRGRLDVVYKSGMRVLGAAVGTAIALGLGQHLGVDRHTSPILMLTALFLGVWLRPFGYAWWALFVTLALALLQGFGGGEPTGLLWQRMEEIVLGAIVGIAAAWWVLPVRSTDVLRRRLADALAALSEALDPATEQRSAARFTAALDRVEEVTPPFRAARLLLRRRAMHPADWADTLLDCREPAKALIDQGATPGRLRQAVGAARRALREPDTLLPLLRALRADLRSG</sequence>
<keyword evidence="5 7" id="KW-0472">Membrane</keyword>
<keyword evidence="2" id="KW-1003">Cell membrane</keyword>
<evidence type="ECO:0000256" key="5">
    <source>
        <dbReference type="ARBA" id="ARBA00023136"/>
    </source>
</evidence>
<dbReference type="GO" id="GO:0005886">
    <property type="term" value="C:plasma membrane"/>
    <property type="evidence" value="ECO:0007669"/>
    <property type="project" value="UniProtKB-SubCell"/>
</dbReference>
<feature type="transmembrane region" description="Helical" evidence="7">
    <location>
        <begin position="333"/>
        <end position="350"/>
    </location>
</feature>
<keyword evidence="4 7" id="KW-1133">Transmembrane helix</keyword>
<feature type="transmembrane region" description="Helical" evidence="7">
    <location>
        <begin position="253"/>
        <end position="271"/>
    </location>
</feature>
<name>A0A1I2J2J7_9GAMM</name>
<evidence type="ECO:0000256" key="2">
    <source>
        <dbReference type="ARBA" id="ARBA00022475"/>
    </source>
</evidence>
<protein>
    <submittedName>
        <fullName evidence="9">Fusaric acid resistance protein-like</fullName>
    </submittedName>
</protein>
<dbReference type="InterPro" id="IPR049453">
    <property type="entry name" value="Memb_transporter_dom"/>
</dbReference>
<evidence type="ECO:0000256" key="4">
    <source>
        <dbReference type="ARBA" id="ARBA00022989"/>
    </source>
</evidence>